<evidence type="ECO:0000313" key="3">
    <source>
        <dbReference type="Proteomes" id="UP000198327"/>
    </source>
</evidence>
<protein>
    <submittedName>
        <fullName evidence="2">SnoaL-like domain-containing protein</fullName>
    </submittedName>
</protein>
<dbReference type="EMBL" id="FZOW01000002">
    <property type="protein sequence ID" value="SNS47744.1"/>
    <property type="molecule type" value="Genomic_DNA"/>
</dbReference>
<feature type="domain" description="SnoaL-like" evidence="1">
    <location>
        <begin position="63"/>
        <end position="163"/>
    </location>
</feature>
<dbReference type="Proteomes" id="UP000198327">
    <property type="component" value="Unassembled WGS sequence"/>
</dbReference>
<dbReference type="Gene3D" id="3.10.450.50">
    <property type="match status" value="1"/>
</dbReference>
<proteinExistence type="predicted"/>
<reference evidence="3" key="1">
    <citation type="submission" date="2017-06" db="EMBL/GenBank/DDBJ databases">
        <authorList>
            <person name="Varghese N."/>
            <person name="Submissions S."/>
        </authorList>
    </citation>
    <scope>NUCLEOTIDE SEQUENCE [LARGE SCALE GENOMIC DNA]</scope>
    <source>
        <strain evidence="3">JCM 23211</strain>
    </source>
</reference>
<dbReference type="InterPro" id="IPR037401">
    <property type="entry name" value="SnoaL-like"/>
</dbReference>
<dbReference type="InterPro" id="IPR032710">
    <property type="entry name" value="NTF2-like_dom_sf"/>
</dbReference>
<evidence type="ECO:0000259" key="1">
    <source>
        <dbReference type="Pfam" id="PF12680"/>
    </source>
</evidence>
<evidence type="ECO:0000313" key="2">
    <source>
        <dbReference type="EMBL" id="SNS47744.1"/>
    </source>
</evidence>
<keyword evidence="3" id="KW-1185">Reference proteome</keyword>
<gene>
    <name evidence="2" type="ORF">SAMN05421642_102548</name>
</gene>
<dbReference type="SUPFAM" id="SSF54427">
    <property type="entry name" value="NTF2-like"/>
    <property type="match status" value="1"/>
</dbReference>
<organism evidence="2 3">
    <name type="scientific">Rhodococcoides kyotonense</name>
    <dbReference type="NCBI Taxonomy" id="398843"/>
    <lineage>
        <taxon>Bacteria</taxon>
        <taxon>Bacillati</taxon>
        <taxon>Actinomycetota</taxon>
        <taxon>Actinomycetes</taxon>
        <taxon>Mycobacteriales</taxon>
        <taxon>Nocardiaceae</taxon>
        <taxon>Rhodococcoides</taxon>
    </lineage>
</organism>
<dbReference type="Pfam" id="PF12680">
    <property type="entry name" value="SnoaL_2"/>
    <property type="match status" value="1"/>
</dbReference>
<sequence length="183" mass="20194">MGCDGQTIALHRRVAADRVTPTIAIIAPYSASYPDHRPHAFNYVVYPPIRPTVTQDLKLTVLTYLGALERSDWQTARALCADTATVWHNDGKGDETLDDYFTGVRGQISRYESIRYDIIRQFSEPGGVLQQHVVRVVGTDGTRGGIHAALHFGFDDTGLITRIEAYANYIPDDRSSAGPASRS</sequence>
<accession>A0A239EV82</accession>
<dbReference type="AlphaFoldDB" id="A0A239EV82"/>
<name>A0A239EV82_9NOCA</name>